<dbReference type="AlphaFoldDB" id="A0A6B2FSZ5"/>
<dbReference type="InterPro" id="IPR018517">
    <property type="entry name" value="tRNA_hU_synthase_CS"/>
</dbReference>
<dbReference type="InterPro" id="IPR035587">
    <property type="entry name" value="DUS-like_FMN-bd"/>
</dbReference>
<feature type="binding site" evidence="14">
    <location>
        <begin position="230"/>
        <end position="231"/>
    </location>
    <ligand>
        <name>FMN</name>
        <dbReference type="ChEBI" id="CHEBI:58210"/>
    </ligand>
</feature>
<name>A0A6B2FSZ5_9LACO</name>
<dbReference type="GO" id="GO:0017150">
    <property type="term" value="F:tRNA dihydrouridine synthase activity"/>
    <property type="evidence" value="ECO:0007669"/>
    <property type="project" value="InterPro"/>
</dbReference>
<gene>
    <name evidence="16" type="primary">dusB</name>
    <name evidence="16" type="ORF">GWG61_02245</name>
</gene>
<feature type="binding site" evidence="14">
    <location>
        <position position="75"/>
    </location>
    <ligand>
        <name>FMN</name>
        <dbReference type="ChEBI" id="CHEBI:58210"/>
    </ligand>
</feature>
<dbReference type="PIRSF" id="PIRSF006621">
    <property type="entry name" value="Dus"/>
    <property type="match status" value="1"/>
</dbReference>
<dbReference type="EC" id="1.3.1.-" evidence="12"/>
<evidence type="ECO:0000256" key="3">
    <source>
        <dbReference type="ARBA" id="ARBA00022555"/>
    </source>
</evidence>
<keyword evidence="4 12" id="KW-0285">Flavoprotein</keyword>
<keyword evidence="8" id="KW-0694">RNA-binding</keyword>
<feature type="binding site" evidence="14">
    <location>
        <position position="145"/>
    </location>
    <ligand>
        <name>FMN</name>
        <dbReference type="ChEBI" id="CHEBI:58210"/>
    </ligand>
</feature>
<evidence type="ECO:0000256" key="12">
    <source>
        <dbReference type="PIRNR" id="PIRNR006621"/>
    </source>
</evidence>
<keyword evidence="7" id="KW-0521">NADP</keyword>
<keyword evidence="3" id="KW-0820">tRNA-binding</keyword>
<dbReference type="PANTHER" id="PTHR45846">
    <property type="entry name" value="TRNA-DIHYDROURIDINE(47) SYNTHASE [NAD(P)(+)]-LIKE"/>
    <property type="match status" value="1"/>
</dbReference>
<evidence type="ECO:0000256" key="2">
    <source>
        <dbReference type="ARBA" id="ARBA00002790"/>
    </source>
</evidence>
<dbReference type="RefSeq" id="WP_144231690.1">
    <property type="nucleotide sequence ID" value="NZ_CAKMAD010000003.1"/>
</dbReference>
<evidence type="ECO:0000256" key="7">
    <source>
        <dbReference type="ARBA" id="ARBA00022857"/>
    </source>
</evidence>
<dbReference type="EMBL" id="JAADJO010000003">
    <property type="protein sequence ID" value="NDJ73339.1"/>
    <property type="molecule type" value="Genomic_DNA"/>
</dbReference>
<evidence type="ECO:0000313" key="16">
    <source>
        <dbReference type="EMBL" id="NDJ73339.1"/>
    </source>
</evidence>
<keyword evidence="5 12" id="KW-0288">FMN</keyword>
<accession>A0A6B2FSZ5</accession>
<comment type="caution">
    <text evidence="16">The sequence shown here is derived from an EMBL/GenBank/DDBJ whole genome shotgun (WGS) entry which is preliminary data.</text>
</comment>
<comment type="cofactor">
    <cofactor evidence="1 12 14">
        <name>FMN</name>
        <dbReference type="ChEBI" id="CHEBI:58210"/>
    </cofactor>
</comment>
<comment type="similarity">
    <text evidence="12">Belongs to the dus family.</text>
</comment>
<evidence type="ECO:0000256" key="4">
    <source>
        <dbReference type="ARBA" id="ARBA00022630"/>
    </source>
</evidence>
<evidence type="ECO:0000256" key="11">
    <source>
        <dbReference type="ARBA" id="ARBA00048802"/>
    </source>
</evidence>
<keyword evidence="9 12" id="KW-0560">Oxidoreductase</keyword>
<comment type="catalytic activity">
    <reaction evidence="11">
        <text>a 5,6-dihydrouridine in tRNA + NAD(+) = a uridine in tRNA + NADH + H(+)</text>
        <dbReference type="Rhea" id="RHEA:54452"/>
        <dbReference type="Rhea" id="RHEA-COMP:13339"/>
        <dbReference type="Rhea" id="RHEA-COMP:13887"/>
        <dbReference type="ChEBI" id="CHEBI:15378"/>
        <dbReference type="ChEBI" id="CHEBI:57540"/>
        <dbReference type="ChEBI" id="CHEBI:57945"/>
        <dbReference type="ChEBI" id="CHEBI:65315"/>
        <dbReference type="ChEBI" id="CHEBI:74443"/>
    </reaction>
</comment>
<dbReference type="GO" id="GO:0000049">
    <property type="term" value="F:tRNA binding"/>
    <property type="evidence" value="ECO:0007669"/>
    <property type="project" value="UniProtKB-KW"/>
</dbReference>
<comment type="catalytic activity">
    <reaction evidence="10">
        <text>a 5,6-dihydrouridine in tRNA + NADP(+) = a uridine in tRNA + NADPH + H(+)</text>
        <dbReference type="Rhea" id="RHEA:23624"/>
        <dbReference type="Rhea" id="RHEA-COMP:13339"/>
        <dbReference type="Rhea" id="RHEA-COMP:13887"/>
        <dbReference type="ChEBI" id="CHEBI:15378"/>
        <dbReference type="ChEBI" id="CHEBI:57783"/>
        <dbReference type="ChEBI" id="CHEBI:58349"/>
        <dbReference type="ChEBI" id="CHEBI:65315"/>
        <dbReference type="ChEBI" id="CHEBI:74443"/>
    </reaction>
</comment>
<evidence type="ECO:0000256" key="5">
    <source>
        <dbReference type="ARBA" id="ARBA00022643"/>
    </source>
</evidence>
<feature type="active site" description="Proton donor" evidence="13">
    <location>
        <position position="106"/>
    </location>
</feature>
<evidence type="ECO:0000256" key="8">
    <source>
        <dbReference type="ARBA" id="ARBA00022884"/>
    </source>
</evidence>
<evidence type="ECO:0000256" key="14">
    <source>
        <dbReference type="PIRSR" id="PIRSR006621-2"/>
    </source>
</evidence>
<reference evidence="16" key="1">
    <citation type="submission" date="2020-01" db="EMBL/GenBank/DDBJ databases">
        <title>Vaginal microbiome of pregnant Indian women: Insights into the genome of dominants Lactobacillus species.</title>
        <authorList>
            <person name="Das B."/>
            <person name="Mehta O."/>
            <person name="Ghosh T.S."/>
            <person name="Kothidar A."/>
            <person name="Gowtham M.R."/>
            <person name="Mitra R."/>
            <person name="Kshetrapal P."/>
            <person name="Wadhwa N."/>
            <person name="Thiruvengadam R."/>
            <person name="Nair G.B."/>
            <person name="Bhatnagar S."/>
            <person name="Das B."/>
        </authorList>
    </citation>
    <scope>NUCLEOTIDE SEQUENCE</scope>
    <source>
        <strain evidence="16">Indica</strain>
    </source>
</reference>
<evidence type="ECO:0000256" key="9">
    <source>
        <dbReference type="ARBA" id="ARBA00023002"/>
    </source>
</evidence>
<feature type="domain" description="DUS-like FMN-binding" evidence="15">
    <location>
        <begin position="19"/>
        <end position="322"/>
    </location>
</feature>
<evidence type="ECO:0000256" key="1">
    <source>
        <dbReference type="ARBA" id="ARBA00001917"/>
    </source>
</evidence>
<dbReference type="PANTHER" id="PTHR45846:SF1">
    <property type="entry name" value="TRNA-DIHYDROURIDINE(47) SYNTHASE [NAD(P)(+)]-LIKE"/>
    <property type="match status" value="1"/>
</dbReference>
<dbReference type="PROSITE" id="PS01136">
    <property type="entry name" value="UPF0034"/>
    <property type="match status" value="1"/>
</dbReference>
<dbReference type="Gene3D" id="1.10.1200.80">
    <property type="entry name" value="Putative flavin oxidoreducatase, domain 2"/>
    <property type="match status" value="1"/>
</dbReference>
<dbReference type="Gene3D" id="3.20.20.70">
    <property type="entry name" value="Aldolase class I"/>
    <property type="match status" value="1"/>
</dbReference>
<dbReference type="NCBIfam" id="TIGR00737">
    <property type="entry name" value="nifR3_yhdG"/>
    <property type="match status" value="1"/>
</dbReference>
<evidence type="ECO:0000256" key="10">
    <source>
        <dbReference type="ARBA" id="ARBA00048205"/>
    </source>
</evidence>
<dbReference type="InterPro" id="IPR004652">
    <property type="entry name" value="DusB-like"/>
</dbReference>
<dbReference type="SUPFAM" id="SSF51395">
    <property type="entry name" value="FMN-linked oxidoreductases"/>
    <property type="match status" value="1"/>
</dbReference>
<dbReference type="CDD" id="cd02801">
    <property type="entry name" value="DUS_like_FMN"/>
    <property type="match status" value="1"/>
</dbReference>
<dbReference type="InterPro" id="IPR001269">
    <property type="entry name" value="DUS_fam"/>
</dbReference>
<keyword evidence="6 12" id="KW-0819">tRNA processing</keyword>
<evidence type="ECO:0000256" key="6">
    <source>
        <dbReference type="ARBA" id="ARBA00022694"/>
    </source>
</evidence>
<evidence type="ECO:0000256" key="13">
    <source>
        <dbReference type="PIRSR" id="PIRSR006621-1"/>
    </source>
</evidence>
<sequence length="335" mass="37443">MKNDSWKIRDVEIPNRVVVAPMAGISNAAFRVVCKEFGAGLVVCEMISDHGIIYRNKKTLEMLTVDPREHPMSIQIFGGSEETLVEAAHYVDTHTAADIININMGCPVPKVTKTDAGARWLLDPNKIYQMVHAVVRNVNKPVTVKMRTGWDQKHIFAVENALAAQEAGASAVAMHGRTRKQMYMGEADWETLKDVADVLTIPFVGNGDVTTPEKAKSMLEDVGADAVMVGRAALGNPWIIKDMVHYLDTGEKLRPQTVEEKVATAKEQLNGLIDLKGEKIAVPEFRRQAAYYLKGIPRSARTRAKINDVWTKQEVFDLLDDFVEKYEARQKQINR</sequence>
<dbReference type="GO" id="GO:0050660">
    <property type="term" value="F:flavin adenine dinucleotide binding"/>
    <property type="evidence" value="ECO:0007669"/>
    <property type="project" value="InterPro"/>
</dbReference>
<dbReference type="InterPro" id="IPR024036">
    <property type="entry name" value="tRNA-dHydroUridine_Synthase_C"/>
</dbReference>
<evidence type="ECO:0000259" key="15">
    <source>
        <dbReference type="Pfam" id="PF01207"/>
    </source>
</evidence>
<feature type="binding site" evidence="14">
    <location>
        <position position="175"/>
    </location>
    <ligand>
        <name>FMN</name>
        <dbReference type="ChEBI" id="CHEBI:58210"/>
    </ligand>
</feature>
<feature type="binding site" evidence="14">
    <location>
        <begin position="21"/>
        <end position="23"/>
    </location>
    <ligand>
        <name>FMN</name>
        <dbReference type="ChEBI" id="CHEBI:58210"/>
    </ligand>
</feature>
<comment type="function">
    <text evidence="2 12">Catalyzes the synthesis of 5,6-dihydrouridine (D), a modified base found in the D-loop of most tRNAs, via the reduction of the C5-C6 double bond in target uridines.</text>
</comment>
<proteinExistence type="inferred from homology"/>
<organism evidence="16">
    <name type="scientific">Lactobacillus paragasseri</name>
    <dbReference type="NCBI Taxonomy" id="2107999"/>
    <lineage>
        <taxon>Bacteria</taxon>
        <taxon>Bacillati</taxon>
        <taxon>Bacillota</taxon>
        <taxon>Bacilli</taxon>
        <taxon>Lactobacillales</taxon>
        <taxon>Lactobacillaceae</taxon>
        <taxon>Lactobacillus</taxon>
    </lineage>
</organism>
<keyword evidence="14" id="KW-0547">Nucleotide-binding</keyword>
<protein>
    <recommendedName>
        <fullName evidence="12">tRNA-dihydrouridine synthase</fullName>
        <ecNumber evidence="12">1.3.1.-</ecNumber>
    </recommendedName>
</protein>
<dbReference type="Pfam" id="PF01207">
    <property type="entry name" value="Dus"/>
    <property type="match status" value="1"/>
</dbReference>
<dbReference type="InterPro" id="IPR013785">
    <property type="entry name" value="Aldolase_TIM"/>
</dbReference>